<evidence type="ECO:0000256" key="1">
    <source>
        <dbReference type="SAM" id="Phobius"/>
    </source>
</evidence>
<keyword evidence="1" id="KW-1133">Transmembrane helix</keyword>
<accession>A0A5Q6RXY5</accession>
<reference evidence="2 3" key="1">
    <citation type="submission" date="2019-09" db="EMBL/GenBank/DDBJ databases">
        <title>Mumia zhuanghuii sp. nov. isolated from the intestinal contents of plateau pika (Ochotona curzoniae) in the Qinghai-Tibet plateau of China.</title>
        <authorList>
            <person name="Tian Z."/>
        </authorList>
    </citation>
    <scope>NUCLEOTIDE SEQUENCE [LARGE SCALE GENOMIC DNA]</scope>
    <source>
        <strain evidence="3">350</strain>
    </source>
</reference>
<evidence type="ECO:0000313" key="2">
    <source>
        <dbReference type="EMBL" id="KAA1422942.1"/>
    </source>
</evidence>
<feature type="transmembrane region" description="Helical" evidence="1">
    <location>
        <begin position="51"/>
        <end position="74"/>
    </location>
</feature>
<comment type="caution">
    <text evidence="2">The sequence shown here is derived from an EMBL/GenBank/DDBJ whole genome shotgun (WGS) entry which is preliminary data.</text>
</comment>
<feature type="transmembrane region" description="Helical" evidence="1">
    <location>
        <begin position="110"/>
        <end position="132"/>
    </location>
</feature>
<dbReference type="Proteomes" id="UP000307768">
    <property type="component" value="Unassembled WGS sequence"/>
</dbReference>
<protein>
    <submittedName>
        <fullName evidence="2">Uncharacterized protein</fullName>
    </submittedName>
</protein>
<dbReference type="RefSeq" id="WP_149769893.1">
    <property type="nucleotide sequence ID" value="NZ_VDFQ02000003.1"/>
</dbReference>
<dbReference type="AlphaFoldDB" id="A0A5Q6RXY5"/>
<name>A0A5Q6RXY5_9ACTN</name>
<feature type="transmembrane region" description="Helical" evidence="1">
    <location>
        <begin position="12"/>
        <end position="39"/>
    </location>
</feature>
<organism evidence="2 3">
    <name type="scientific">Mumia zhuanghuii</name>
    <dbReference type="NCBI Taxonomy" id="2585211"/>
    <lineage>
        <taxon>Bacteria</taxon>
        <taxon>Bacillati</taxon>
        <taxon>Actinomycetota</taxon>
        <taxon>Actinomycetes</taxon>
        <taxon>Propionibacteriales</taxon>
        <taxon>Nocardioidaceae</taxon>
        <taxon>Mumia</taxon>
    </lineage>
</organism>
<gene>
    <name evidence="2" type="ORF">FE697_012435</name>
</gene>
<sequence length="193" mass="20557">MGAVRTSDPITLAEAAAFAAAVVGPSWGLSVLMASLYVAGASFVELVWSVAFLPVSLLVVALAVPGVVVLVLVVQERWTRFEIALVCCVILGTAMWIAPTVVMSDHGAGFLMGMILVVLGLASGPLPLCFWVTTRMARTMRVATLDPAATSWLRDARAWALARYEALRSRSERLPQASDLAGPVVSDEHGEHR</sequence>
<keyword evidence="1" id="KW-0472">Membrane</keyword>
<keyword evidence="1" id="KW-0812">Transmembrane</keyword>
<feature type="transmembrane region" description="Helical" evidence="1">
    <location>
        <begin position="81"/>
        <end position="98"/>
    </location>
</feature>
<evidence type="ECO:0000313" key="3">
    <source>
        <dbReference type="Proteomes" id="UP000307768"/>
    </source>
</evidence>
<dbReference type="EMBL" id="VDFQ02000003">
    <property type="protein sequence ID" value="KAA1422942.1"/>
    <property type="molecule type" value="Genomic_DNA"/>
</dbReference>
<proteinExistence type="predicted"/>